<dbReference type="STRING" id="180332.GCA_000797495_05065"/>
<dbReference type="SUPFAM" id="SSF55729">
    <property type="entry name" value="Acyl-CoA N-acyltransferases (Nat)"/>
    <property type="match status" value="1"/>
</dbReference>
<evidence type="ECO:0000313" key="3">
    <source>
        <dbReference type="Proteomes" id="UP000306509"/>
    </source>
</evidence>
<reference evidence="2 3" key="1">
    <citation type="journal article" date="2019" name="Anaerobe">
        <title>Detection of Robinsoniella peoriensis in multiple bone samples of a trauma patient.</title>
        <authorList>
            <person name="Schrottner P."/>
            <person name="Hartwich K."/>
            <person name="Bunk B."/>
            <person name="Schober I."/>
            <person name="Helbig S."/>
            <person name="Rudolph W.W."/>
            <person name="Gunzer F."/>
        </authorList>
    </citation>
    <scope>NUCLEOTIDE SEQUENCE [LARGE SCALE GENOMIC DNA]</scope>
    <source>
        <strain evidence="2 3">DSM 106044</strain>
    </source>
</reference>
<dbReference type="Proteomes" id="UP000306509">
    <property type="component" value="Unassembled WGS sequence"/>
</dbReference>
<dbReference type="Pfam" id="PF13302">
    <property type="entry name" value="Acetyltransf_3"/>
    <property type="match status" value="1"/>
</dbReference>
<accession>A0A4U8Q214</accession>
<dbReference type="PROSITE" id="PS51186">
    <property type="entry name" value="GNAT"/>
    <property type="match status" value="1"/>
</dbReference>
<comment type="caution">
    <text evidence="2">The sequence shown here is derived from an EMBL/GenBank/DDBJ whole genome shotgun (WGS) entry which is preliminary data.</text>
</comment>
<organism evidence="2 3">
    <name type="scientific">Robinsoniella peoriensis</name>
    <dbReference type="NCBI Taxonomy" id="180332"/>
    <lineage>
        <taxon>Bacteria</taxon>
        <taxon>Bacillati</taxon>
        <taxon>Bacillota</taxon>
        <taxon>Clostridia</taxon>
        <taxon>Lachnospirales</taxon>
        <taxon>Lachnospiraceae</taxon>
        <taxon>Robinsoniella</taxon>
    </lineage>
</organism>
<evidence type="ECO:0000259" key="1">
    <source>
        <dbReference type="PROSITE" id="PS51186"/>
    </source>
</evidence>
<dbReference type="InterPro" id="IPR000182">
    <property type="entry name" value="GNAT_dom"/>
</dbReference>
<dbReference type="Gene3D" id="3.40.630.30">
    <property type="match status" value="1"/>
</dbReference>
<dbReference type="AlphaFoldDB" id="A0A4U8Q214"/>
<keyword evidence="2" id="KW-0808">Transferase</keyword>
<keyword evidence="3" id="KW-1185">Reference proteome</keyword>
<protein>
    <submittedName>
        <fullName evidence="2">Acetyltransferase (GNAT) family protein</fullName>
    </submittedName>
</protein>
<dbReference type="InterPro" id="IPR051531">
    <property type="entry name" value="N-acetyltransferase"/>
</dbReference>
<dbReference type="InterPro" id="IPR016181">
    <property type="entry name" value="Acyl_CoA_acyltransferase"/>
</dbReference>
<dbReference type="GO" id="GO:0016747">
    <property type="term" value="F:acyltransferase activity, transferring groups other than amino-acyl groups"/>
    <property type="evidence" value="ECO:0007669"/>
    <property type="project" value="InterPro"/>
</dbReference>
<evidence type="ECO:0000313" key="2">
    <source>
        <dbReference type="EMBL" id="TLC98764.1"/>
    </source>
</evidence>
<dbReference type="EMBL" id="QGQD01000086">
    <property type="protein sequence ID" value="TLC98764.1"/>
    <property type="molecule type" value="Genomic_DNA"/>
</dbReference>
<feature type="domain" description="N-acetyltransferase" evidence="1">
    <location>
        <begin position="120"/>
        <end position="274"/>
    </location>
</feature>
<sequence>MIIINDIIFNQNIENNNIIEEINQFFNRLQKEGWKVITAASDMSYDLESVILITNSAANGKKAKNAGIPCVFYDAMGSAAGIYGVDMVVEGLEEVDSEFLMSVYNRHYKIASVITETARLLIRETVPEDVYELYEIYKDPVISRYLPALPKDLNEEREILESYFDHMYALYGYGMWTVVEKSSSQMIGRVGFENGELEGAGMIELGYLIGSVWQKQGYAFEAVRAVLDYGKTFLGFEEVYIRTKSENLGSRALAEKAGFQLIKDGDIQYYRRGL</sequence>
<dbReference type="RefSeq" id="WP_138003715.1">
    <property type="nucleotide sequence ID" value="NZ_QGQD01000086.1"/>
</dbReference>
<gene>
    <name evidence="2" type="ORF">DSM106044_04515</name>
</gene>
<name>A0A4U8Q214_9FIRM</name>
<dbReference type="PANTHER" id="PTHR43792:SF13">
    <property type="entry name" value="ACETYLTRANSFERASE"/>
    <property type="match status" value="1"/>
</dbReference>
<proteinExistence type="predicted"/>
<dbReference type="PANTHER" id="PTHR43792">
    <property type="entry name" value="GNAT FAMILY, PUTATIVE (AFU_ORTHOLOGUE AFUA_3G00765)-RELATED-RELATED"/>
    <property type="match status" value="1"/>
</dbReference>